<dbReference type="Proteomes" id="UP000186455">
    <property type="component" value="Unassembled WGS sequence"/>
</dbReference>
<dbReference type="SUPFAM" id="SSF117987">
    <property type="entry name" value="CRISPR-associated protein"/>
    <property type="match status" value="2"/>
</dbReference>
<dbReference type="CDD" id="cd09727">
    <property type="entry name" value="Cas6_I-E"/>
    <property type="match status" value="1"/>
</dbReference>
<comment type="caution">
    <text evidence="1">The sequence shown here is derived from an EMBL/GenBank/DDBJ whole genome shotgun (WGS) entry which is preliminary data.</text>
</comment>
<organism evidence="1 2">
    <name type="scientific">Streptomyces uncialis</name>
    <dbReference type="NCBI Taxonomy" id="1048205"/>
    <lineage>
        <taxon>Bacteria</taxon>
        <taxon>Bacillati</taxon>
        <taxon>Actinomycetota</taxon>
        <taxon>Actinomycetes</taxon>
        <taxon>Kitasatosporales</taxon>
        <taxon>Streptomycetaceae</taxon>
        <taxon>Streptomyces</taxon>
    </lineage>
</organism>
<dbReference type="NCBIfam" id="TIGR01907">
    <property type="entry name" value="casE_Cse3"/>
    <property type="match status" value="1"/>
</dbReference>
<proteinExistence type="predicted"/>
<dbReference type="InterPro" id="IPR010179">
    <property type="entry name" value="CRISPR-assoc_prot_Cse3"/>
</dbReference>
<reference evidence="1 2" key="1">
    <citation type="submission" date="2015-06" db="EMBL/GenBank/DDBJ databases">
        <title>Cloning and characterization of the uncialamcin biosynthetic gene cluster.</title>
        <authorList>
            <person name="Yan X."/>
            <person name="Huang T."/>
            <person name="Ge H."/>
            <person name="Shen B."/>
        </authorList>
    </citation>
    <scope>NUCLEOTIDE SEQUENCE [LARGE SCALE GENOMIC DNA]</scope>
    <source>
        <strain evidence="1 2">DCA2648</strain>
    </source>
</reference>
<sequence length="248" mass="27143">MGAPAVTTASTTVARFVACHSVLHLDARHVLAQKAILDPHIMHRLVMSGFNGWITPGEPDPRAQMGILHAWTLDLRNNRLVLIVQSRVQSDWSFIPRAALTDGITTLPIDMAVRTGETYTFRIVVNPTRQRGAREHDHAPRKRLSDSTPGHVRQWFADRLQADGEERVGPLGVRRIGAHGVTDSIAVRMLPKLSLTAKHQGARIGRAELKGELTVTDPETFVEALANGVGRARSYGAGLLLVRSPDSS</sequence>
<dbReference type="Pfam" id="PF08798">
    <property type="entry name" value="CRISPR_assoc"/>
    <property type="match status" value="1"/>
</dbReference>
<evidence type="ECO:0000313" key="1">
    <source>
        <dbReference type="EMBL" id="OKH96232.1"/>
    </source>
</evidence>
<dbReference type="Gene3D" id="3.30.70.1210">
    <property type="entry name" value="Crispr-associated protein, domain 2"/>
    <property type="match status" value="1"/>
</dbReference>
<dbReference type="SMART" id="SM01101">
    <property type="entry name" value="CRISPR_assoc"/>
    <property type="match status" value="1"/>
</dbReference>
<name>A0A1Q4VEI2_9ACTN</name>
<dbReference type="Gene3D" id="3.30.70.1200">
    <property type="entry name" value="Crispr-associated protein, domain 1"/>
    <property type="match status" value="1"/>
</dbReference>
<evidence type="ECO:0000313" key="2">
    <source>
        <dbReference type="Proteomes" id="UP000186455"/>
    </source>
</evidence>
<dbReference type="EMBL" id="LFBV01000001">
    <property type="protein sequence ID" value="OKH96232.1"/>
    <property type="molecule type" value="Genomic_DNA"/>
</dbReference>
<protein>
    <submittedName>
        <fullName evidence="1">CRISPR-associated protein Cse3</fullName>
    </submittedName>
</protein>
<dbReference type="STRING" id="1048205.AB852_06235"/>
<gene>
    <name evidence="1" type="ORF">AB852_06235</name>
</gene>
<keyword evidence="2" id="KW-1185">Reference proteome</keyword>
<dbReference type="AlphaFoldDB" id="A0A1Q4VEI2"/>
<accession>A0A1Q4VEI2</accession>